<keyword evidence="3" id="KW-1185">Reference proteome</keyword>
<comment type="caution">
    <text evidence="2">The sequence shown here is derived from an EMBL/GenBank/DDBJ whole genome shotgun (WGS) entry which is preliminary data.</text>
</comment>
<evidence type="ECO:0000259" key="1">
    <source>
        <dbReference type="Pfam" id="PF20753"/>
    </source>
</evidence>
<reference evidence="3" key="1">
    <citation type="submission" date="2023-09" db="EMBL/GenBank/DDBJ databases">
        <title>Paenibacillus sp. chi10 Genome sequencing and assembly.</title>
        <authorList>
            <person name="Kim I."/>
        </authorList>
    </citation>
    <scope>NUCLEOTIDE SEQUENCE [LARGE SCALE GENOMIC DNA]</scope>
    <source>
        <strain evidence="3">chi10</strain>
    </source>
</reference>
<dbReference type="RefSeq" id="WP_315742848.1">
    <property type="nucleotide sequence ID" value="NZ_JAVYAA010000001.1"/>
</dbReference>
<accession>A0AAJ2JVP3</accession>
<gene>
    <name evidence="2" type="ORF">RQP50_02065</name>
</gene>
<dbReference type="Pfam" id="PF20753">
    <property type="entry name" value="DUF6558_C"/>
    <property type="match status" value="1"/>
</dbReference>
<evidence type="ECO:0000313" key="3">
    <source>
        <dbReference type="Proteomes" id="UP001250538"/>
    </source>
</evidence>
<feature type="domain" description="Phage tail-like C-terminal" evidence="1">
    <location>
        <begin position="121"/>
        <end position="205"/>
    </location>
</feature>
<dbReference type="Proteomes" id="UP001250538">
    <property type="component" value="Unassembled WGS sequence"/>
</dbReference>
<protein>
    <recommendedName>
        <fullName evidence="1">Phage tail-like C-terminal domain-containing protein</fullName>
    </recommendedName>
</protein>
<name>A0AAJ2JVP3_9BACL</name>
<dbReference type="AlphaFoldDB" id="A0AAJ2JVP3"/>
<sequence length="214" mass="24711">MPSWLDLYIPKGVYVSRVFDVGAHFETYIQDLKVQYERHDGTVDVFIRLSYDSTNWTEWIKVNEAAFDAKDLFRDSYYDMEQCSLQYKVVLRNEGVKSPEFRGISFSLLGSYLLNNTGDVSCKPELWITKRNGAGTIKLTNETNGQTLLLADLNDNEQVYIDCENEDIVSDLPLVYRYDKHNNVFLELEVGENLLTGEGGFELTIRHEYKTMQG</sequence>
<dbReference type="InterPro" id="IPR048276">
    <property type="entry name" value="Phage_tail-like_C"/>
</dbReference>
<organism evidence="2 3">
    <name type="scientific">Paenibacillus suaedae</name>
    <dbReference type="NCBI Taxonomy" id="3077233"/>
    <lineage>
        <taxon>Bacteria</taxon>
        <taxon>Bacillati</taxon>
        <taxon>Bacillota</taxon>
        <taxon>Bacilli</taxon>
        <taxon>Bacillales</taxon>
        <taxon>Paenibacillaceae</taxon>
        <taxon>Paenibacillus</taxon>
    </lineage>
</organism>
<dbReference type="EMBL" id="JAVYAA010000001">
    <property type="protein sequence ID" value="MDT8975024.1"/>
    <property type="molecule type" value="Genomic_DNA"/>
</dbReference>
<evidence type="ECO:0000313" key="2">
    <source>
        <dbReference type="EMBL" id="MDT8975024.1"/>
    </source>
</evidence>
<proteinExistence type="predicted"/>